<feature type="transmembrane region" description="Helical" evidence="1">
    <location>
        <begin position="107"/>
        <end position="127"/>
    </location>
</feature>
<sequence length="267" mass="30364">MSEDKELMRLEKEWEDRFDRFTAPEPSREQTLNLIQKIKGIEEVGLVDVRIELERHQDSQTMSSKVMNLFLSGWNFHGARSWLFTGILMFLLTLTVSQNTGSEVAGFTMWIKGSTLIMIAVMSYAFRTKNEGNQIIETLSYYPLIAQLFMRFMIVMVLQLAITLPLSFVILGGTNSIYYLLGSFTPVLFFGVIGFVSTIWFGQKISLLLALIVWFSQTFFEKQLLSAALFQLPGNEGFLLMNSIVLGISILLLGSVALKNHQMRDLT</sequence>
<proteinExistence type="predicted"/>
<reference evidence="3" key="1">
    <citation type="journal article" date="2019" name="Int. J. Syst. Evol. Microbiol.">
        <title>The Global Catalogue of Microorganisms (GCM) 10K type strain sequencing project: providing services to taxonomists for standard genome sequencing and annotation.</title>
        <authorList>
            <consortium name="The Broad Institute Genomics Platform"/>
            <consortium name="The Broad Institute Genome Sequencing Center for Infectious Disease"/>
            <person name="Wu L."/>
            <person name="Ma J."/>
        </authorList>
    </citation>
    <scope>NUCLEOTIDE SEQUENCE [LARGE SCALE GENOMIC DNA]</scope>
    <source>
        <strain evidence="3">CGMCC 4.7177</strain>
    </source>
</reference>
<keyword evidence="3" id="KW-1185">Reference proteome</keyword>
<dbReference type="RefSeq" id="WP_381539866.1">
    <property type="nucleotide sequence ID" value="NZ_JBHUGI010000035.1"/>
</dbReference>
<comment type="caution">
    <text evidence="2">The sequence shown here is derived from an EMBL/GenBank/DDBJ whole genome shotgun (WGS) entry which is preliminary data.</text>
</comment>
<keyword evidence="1" id="KW-1133">Transmembrane helix</keyword>
<evidence type="ECO:0000313" key="3">
    <source>
        <dbReference type="Proteomes" id="UP001597218"/>
    </source>
</evidence>
<protein>
    <recommendedName>
        <fullName evidence="4">ABC-2 type transport system permease protein</fullName>
    </recommendedName>
</protein>
<feature type="transmembrane region" description="Helical" evidence="1">
    <location>
        <begin position="148"/>
        <end position="171"/>
    </location>
</feature>
<dbReference type="EMBL" id="JBHUGI010000035">
    <property type="protein sequence ID" value="MFD1929591.1"/>
    <property type="molecule type" value="Genomic_DNA"/>
</dbReference>
<feature type="transmembrane region" description="Helical" evidence="1">
    <location>
        <begin position="238"/>
        <end position="258"/>
    </location>
</feature>
<feature type="transmembrane region" description="Helical" evidence="1">
    <location>
        <begin position="82"/>
        <end position="101"/>
    </location>
</feature>
<evidence type="ECO:0008006" key="4">
    <source>
        <dbReference type="Google" id="ProtNLM"/>
    </source>
</evidence>
<feature type="transmembrane region" description="Helical" evidence="1">
    <location>
        <begin position="177"/>
        <end position="201"/>
    </location>
</feature>
<evidence type="ECO:0000256" key="1">
    <source>
        <dbReference type="SAM" id="Phobius"/>
    </source>
</evidence>
<accession>A0ABW4SLU7</accession>
<gene>
    <name evidence="2" type="ORF">ACFSFY_16230</name>
</gene>
<evidence type="ECO:0000313" key="2">
    <source>
        <dbReference type="EMBL" id="MFD1929591.1"/>
    </source>
</evidence>
<name>A0ABW4SLU7_9BACL</name>
<keyword evidence="1" id="KW-0812">Transmembrane</keyword>
<organism evidence="2 3">
    <name type="scientific">Sporosarcina siberiensis</name>
    <dbReference type="NCBI Taxonomy" id="1365606"/>
    <lineage>
        <taxon>Bacteria</taxon>
        <taxon>Bacillati</taxon>
        <taxon>Bacillota</taxon>
        <taxon>Bacilli</taxon>
        <taxon>Bacillales</taxon>
        <taxon>Caryophanaceae</taxon>
        <taxon>Sporosarcina</taxon>
    </lineage>
</organism>
<dbReference type="Proteomes" id="UP001597218">
    <property type="component" value="Unassembled WGS sequence"/>
</dbReference>
<keyword evidence="1" id="KW-0472">Membrane</keyword>